<dbReference type="AlphaFoldDB" id="X1JHK9"/>
<dbReference type="InterPro" id="IPR000515">
    <property type="entry name" value="MetI-like"/>
</dbReference>
<sequence length="276" mass="30581">MKEKANKVIIKIIIYIVLVMALAFYIFPIYSAINTSLKTDEELMWGPVQLIEKPTFSNYVKAFRIIKRPMLNTVIFTFLATAFSALLGAMSGFAFSKLQFKFSNIILLFVVMGFYIAPQSILIPLVRFMGSTGLYNTYAGLVLVHTAYGMPITTLLFKNYFDTLPTQIIESARIDGCSNIGAFFRVVLPLSFPGFAVVAVFQFTNIWNEFLYGLTLTSGVESMPLTVSIANLKGTTVAAWNVQMAGVVVSIIPVLLMYVFFMELIVKGLLAGSVKG</sequence>
<comment type="caution">
    <text evidence="7">The sequence shown here is derived from an EMBL/GenBank/DDBJ whole genome shotgun (WGS) entry which is preliminary data.</text>
</comment>
<feature type="transmembrane region" description="Helical" evidence="5">
    <location>
        <begin position="182"/>
        <end position="204"/>
    </location>
</feature>
<feature type="transmembrane region" description="Helical" evidence="5">
    <location>
        <begin position="244"/>
        <end position="266"/>
    </location>
</feature>
<evidence type="ECO:0000256" key="5">
    <source>
        <dbReference type="SAM" id="Phobius"/>
    </source>
</evidence>
<dbReference type="Gene3D" id="1.10.3720.10">
    <property type="entry name" value="MetI-like"/>
    <property type="match status" value="1"/>
</dbReference>
<dbReference type="InterPro" id="IPR035906">
    <property type="entry name" value="MetI-like_sf"/>
</dbReference>
<evidence type="ECO:0000256" key="4">
    <source>
        <dbReference type="ARBA" id="ARBA00023136"/>
    </source>
</evidence>
<proteinExistence type="predicted"/>
<keyword evidence="4 5" id="KW-0472">Membrane</keyword>
<evidence type="ECO:0000313" key="7">
    <source>
        <dbReference type="EMBL" id="GAH94191.1"/>
    </source>
</evidence>
<comment type="subcellular location">
    <subcellularLocation>
        <location evidence="1">Membrane</location>
        <topology evidence="1">Multi-pass membrane protein</topology>
    </subcellularLocation>
</comment>
<dbReference type="GO" id="GO:0055085">
    <property type="term" value="P:transmembrane transport"/>
    <property type="evidence" value="ECO:0007669"/>
    <property type="project" value="InterPro"/>
</dbReference>
<feature type="transmembrane region" description="Helical" evidence="5">
    <location>
        <begin position="105"/>
        <end position="126"/>
    </location>
</feature>
<dbReference type="PROSITE" id="PS50928">
    <property type="entry name" value="ABC_TM1"/>
    <property type="match status" value="1"/>
</dbReference>
<reference evidence="7" key="1">
    <citation type="journal article" date="2014" name="Front. Microbiol.">
        <title>High frequency of phylogenetically diverse reductive dehalogenase-homologous genes in deep subseafloor sedimentary metagenomes.</title>
        <authorList>
            <person name="Kawai M."/>
            <person name="Futagami T."/>
            <person name="Toyoda A."/>
            <person name="Takaki Y."/>
            <person name="Nishi S."/>
            <person name="Hori S."/>
            <person name="Arai W."/>
            <person name="Tsubouchi T."/>
            <person name="Morono Y."/>
            <person name="Uchiyama I."/>
            <person name="Ito T."/>
            <person name="Fujiyama A."/>
            <person name="Inagaki F."/>
            <person name="Takami H."/>
        </authorList>
    </citation>
    <scope>NUCLEOTIDE SEQUENCE</scope>
    <source>
        <strain evidence="7">Expedition CK06-06</strain>
    </source>
</reference>
<feature type="transmembrane region" description="Helical" evidence="5">
    <location>
        <begin position="12"/>
        <end position="33"/>
    </location>
</feature>
<feature type="transmembrane region" description="Helical" evidence="5">
    <location>
        <begin position="138"/>
        <end position="161"/>
    </location>
</feature>
<dbReference type="SUPFAM" id="SSF161098">
    <property type="entry name" value="MetI-like"/>
    <property type="match status" value="1"/>
</dbReference>
<dbReference type="PANTHER" id="PTHR43879:SF1">
    <property type="entry name" value="GLUCOSE IMPORT SYSTEM PERMEASE PROTEIN GLCU"/>
    <property type="match status" value="1"/>
</dbReference>
<dbReference type="EMBL" id="BARV01001277">
    <property type="protein sequence ID" value="GAH94191.1"/>
    <property type="molecule type" value="Genomic_DNA"/>
</dbReference>
<dbReference type="Pfam" id="PF00528">
    <property type="entry name" value="BPD_transp_1"/>
    <property type="match status" value="1"/>
</dbReference>
<dbReference type="CDD" id="cd06261">
    <property type="entry name" value="TM_PBP2"/>
    <property type="match status" value="1"/>
</dbReference>
<gene>
    <name evidence="7" type="ORF">S06H3_03800</name>
</gene>
<keyword evidence="3 5" id="KW-1133">Transmembrane helix</keyword>
<feature type="transmembrane region" description="Helical" evidence="5">
    <location>
        <begin position="210"/>
        <end position="232"/>
    </location>
</feature>
<protein>
    <recommendedName>
        <fullName evidence="6">ABC transmembrane type-1 domain-containing protein</fullName>
    </recommendedName>
</protein>
<dbReference type="PANTHER" id="PTHR43879">
    <property type="entry name" value="ABC TRANSPORTER PERMEASE PROTEIN"/>
    <property type="match status" value="1"/>
</dbReference>
<feature type="transmembrane region" description="Helical" evidence="5">
    <location>
        <begin position="74"/>
        <end position="93"/>
    </location>
</feature>
<evidence type="ECO:0000259" key="6">
    <source>
        <dbReference type="PROSITE" id="PS50928"/>
    </source>
</evidence>
<evidence type="ECO:0000256" key="3">
    <source>
        <dbReference type="ARBA" id="ARBA00022989"/>
    </source>
</evidence>
<organism evidence="7">
    <name type="scientific">marine sediment metagenome</name>
    <dbReference type="NCBI Taxonomy" id="412755"/>
    <lineage>
        <taxon>unclassified sequences</taxon>
        <taxon>metagenomes</taxon>
        <taxon>ecological metagenomes</taxon>
    </lineage>
</organism>
<evidence type="ECO:0000256" key="2">
    <source>
        <dbReference type="ARBA" id="ARBA00022692"/>
    </source>
</evidence>
<accession>X1JHK9</accession>
<dbReference type="GO" id="GO:0016020">
    <property type="term" value="C:membrane"/>
    <property type="evidence" value="ECO:0007669"/>
    <property type="project" value="UniProtKB-SubCell"/>
</dbReference>
<evidence type="ECO:0000256" key="1">
    <source>
        <dbReference type="ARBA" id="ARBA00004141"/>
    </source>
</evidence>
<feature type="domain" description="ABC transmembrane type-1" evidence="6">
    <location>
        <begin position="70"/>
        <end position="261"/>
    </location>
</feature>
<name>X1JHK9_9ZZZZ</name>
<keyword evidence="2 5" id="KW-0812">Transmembrane</keyword>